<sequence>MVQRAPPPHRTALLPAHPLLRCILFRPFQKLFTTDVYQTSAAALKPRRRSLSGSSPDFRVPVAGNGNPRNKTVLDHKDRGGCTVAQGSEIQE</sequence>
<evidence type="ECO:0000256" key="1">
    <source>
        <dbReference type="SAM" id="MobiDB-lite"/>
    </source>
</evidence>
<gene>
    <name evidence="2" type="ORF">E2C01_062631</name>
</gene>
<reference evidence="2 3" key="1">
    <citation type="submission" date="2019-05" db="EMBL/GenBank/DDBJ databases">
        <title>Another draft genome of Portunus trituberculatus and its Hox gene families provides insights of decapod evolution.</title>
        <authorList>
            <person name="Jeong J.-H."/>
            <person name="Song I."/>
            <person name="Kim S."/>
            <person name="Choi T."/>
            <person name="Kim D."/>
            <person name="Ryu S."/>
            <person name="Kim W."/>
        </authorList>
    </citation>
    <scope>NUCLEOTIDE SEQUENCE [LARGE SCALE GENOMIC DNA]</scope>
    <source>
        <tissue evidence="2">Muscle</tissue>
    </source>
</reference>
<dbReference type="AlphaFoldDB" id="A0A5B7HF69"/>
<dbReference type="EMBL" id="VSRR010027829">
    <property type="protein sequence ID" value="MPC68429.1"/>
    <property type="molecule type" value="Genomic_DNA"/>
</dbReference>
<feature type="region of interest" description="Disordered" evidence="1">
    <location>
        <begin position="47"/>
        <end position="92"/>
    </location>
</feature>
<evidence type="ECO:0000313" key="3">
    <source>
        <dbReference type="Proteomes" id="UP000324222"/>
    </source>
</evidence>
<proteinExistence type="predicted"/>
<keyword evidence="3" id="KW-1185">Reference proteome</keyword>
<evidence type="ECO:0000313" key="2">
    <source>
        <dbReference type="EMBL" id="MPC68429.1"/>
    </source>
</evidence>
<dbReference type="Proteomes" id="UP000324222">
    <property type="component" value="Unassembled WGS sequence"/>
</dbReference>
<organism evidence="2 3">
    <name type="scientific">Portunus trituberculatus</name>
    <name type="common">Swimming crab</name>
    <name type="synonym">Neptunus trituberculatus</name>
    <dbReference type="NCBI Taxonomy" id="210409"/>
    <lineage>
        <taxon>Eukaryota</taxon>
        <taxon>Metazoa</taxon>
        <taxon>Ecdysozoa</taxon>
        <taxon>Arthropoda</taxon>
        <taxon>Crustacea</taxon>
        <taxon>Multicrustacea</taxon>
        <taxon>Malacostraca</taxon>
        <taxon>Eumalacostraca</taxon>
        <taxon>Eucarida</taxon>
        <taxon>Decapoda</taxon>
        <taxon>Pleocyemata</taxon>
        <taxon>Brachyura</taxon>
        <taxon>Eubrachyura</taxon>
        <taxon>Portunoidea</taxon>
        <taxon>Portunidae</taxon>
        <taxon>Portuninae</taxon>
        <taxon>Portunus</taxon>
    </lineage>
</organism>
<accession>A0A5B7HF69</accession>
<protein>
    <submittedName>
        <fullName evidence="2">Uncharacterized protein</fullName>
    </submittedName>
</protein>
<name>A0A5B7HF69_PORTR</name>
<comment type="caution">
    <text evidence="2">The sequence shown here is derived from an EMBL/GenBank/DDBJ whole genome shotgun (WGS) entry which is preliminary data.</text>
</comment>